<keyword evidence="1" id="KW-0732">Signal</keyword>
<dbReference type="AlphaFoldDB" id="A0A5C6XGB5"/>
<organism evidence="2 3">
    <name type="scientific">Lujinxingia vulgaris</name>
    <dbReference type="NCBI Taxonomy" id="2600176"/>
    <lineage>
        <taxon>Bacteria</taxon>
        <taxon>Deltaproteobacteria</taxon>
        <taxon>Bradymonadales</taxon>
        <taxon>Lujinxingiaceae</taxon>
        <taxon>Lujinxingia</taxon>
    </lineage>
</organism>
<feature type="signal peptide" evidence="1">
    <location>
        <begin position="1"/>
        <end position="23"/>
    </location>
</feature>
<accession>A0A5C6XGB5</accession>
<gene>
    <name evidence="2" type="ORF">FRC98_11505</name>
</gene>
<dbReference type="Proteomes" id="UP000321412">
    <property type="component" value="Unassembled WGS sequence"/>
</dbReference>
<sequence>MMAKRWIGMGALLMLLMPALASAQEAPGVEAEVEVEAEAEAEVASEEGNEANATGRAFVGDTALLSEVGRWEVGLFGPLRYGLSEKMELAVHPLLFFVAPNAQLKVSHGTRGGWHLASKHQLTYPTLLFRLMAREGIGGILPADRAVPHILSLQSELLVTREVGAHKVSLGLGVQVAPRVGESQLVSIDLPFVYPRTAAMFGWATGIMSVHMQGPIAGKLGYEADVRAFTYPGVDGAFAVEQGAALRLTTSPGFMAQLGYRLSYAGYPFGTMFNIAPTLELAWGF</sequence>
<reference evidence="2 3" key="1">
    <citation type="submission" date="2019-08" db="EMBL/GenBank/DDBJ databases">
        <title>Bradymonadales sp. TMQ4.</title>
        <authorList>
            <person name="Liang Q."/>
        </authorList>
    </citation>
    <scope>NUCLEOTIDE SEQUENCE [LARGE SCALE GENOMIC DNA]</scope>
    <source>
        <strain evidence="2 3">TMQ4</strain>
    </source>
</reference>
<protein>
    <recommendedName>
        <fullName evidence="4">Outer membrane protein beta-barrel domain-containing protein</fullName>
    </recommendedName>
</protein>
<evidence type="ECO:0000256" key="1">
    <source>
        <dbReference type="SAM" id="SignalP"/>
    </source>
</evidence>
<evidence type="ECO:0000313" key="2">
    <source>
        <dbReference type="EMBL" id="TXD36461.1"/>
    </source>
</evidence>
<dbReference type="EMBL" id="VOSM01000005">
    <property type="protein sequence ID" value="TXD36461.1"/>
    <property type="molecule type" value="Genomic_DNA"/>
</dbReference>
<evidence type="ECO:0000313" key="3">
    <source>
        <dbReference type="Proteomes" id="UP000321412"/>
    </source>
</evidence>
<keyword evidence="3" id="KW-1185">Reference proteome</keyword>
<comment type="caution">
    <text evidence="2">The sequence shown here is derived from an EMBL/GenBank/DDBJ whole genome shotgun (WGS) entry which is preliminary data.</text>
</comment>
<evidence type="ECO:0008006" key="4">
    <source>
        <dbReference type="Google" id="ProtNLM"/>
    </source>
</evidence>
<feature type="chain" id="PRO_5022951367" description="Outer membrane protein beta-barrel domain-containing protein" evidence="1">
    <location>
        <begin position="24"/>
        <end position="285"/>
    </location>
</feature>
<name>A0A5C6XGB5_9DELT</name>
<proteinExistence type="predicted"/>